<sequence length="71" mass="8408">MKYFKAGKNQSGRLRKYILRRVPKSSEKGSAESRIRWTKRENYVRKNSPVEARIYRKLEASASLIFFLKIA</sequence>
<organism evidence="1 2">
    <name type="scientific">Leptospira wolffii</name>
    <dbReference type="NCBI Taxonomy" id="409998"/>
    <lineage>
        <taxon>Bacteria</taxon>
        <taxon>Pseudomonadati</taxon>
        <taxon>Spirochaetota</taxon>
        <taxon>Spirochaetia</taxon>
        <taxon>Leptospirales</taxon>
        <taxon>Leptospiraceae</taxon>
        <taxon>Leptospira</taxon>
    </lineage>
</organism>
<dbReference type="Proteomes" id="UP000231912">
    <property type="component" value="Unassembled WGS sequence"/>
</dbReference>
<gene>
    <name evidence="1" type="ORF">CH371_07155</name>
</gene>
<dbReference type="EMBL" id="NPDT01000001">
    <property type="protein sequence ID" value="PJZ67763.1"/>
    <property type="molecule type" value="Genomic_DNA"/>
</dbReference>
<reference evidence="1 2" key="1">
    <citation type="submission" date="2017-07" db="EMBL/GenBank/DDBJ databases">
        <title>Leptospira spp. isolated from tropical soils.</title>
        <authorList>
            <person name="Thibeaux R."/>
            <person name="Iraola G."/>
            <person name="Ferres I."/>
            <person name="Bierque E."/>
            <person name="Girault D."/>
            <person name="Soupe-Gilbert M.-E."/>
            <person name="Picardeau M."/>
            <person name="Goarant C."/>
        </authorList>
    </citation>
    <scope>NUCLEOTIDE SEQUENCE [LARGE SCALE GENOMIC DNA]</scope>
    <source>
        <strain evidence="1 2">FH2-C-A2</strain>
    </source>
</reference>
<name>A0A2M9ZH61_9LEPT</name>
<accession>A0A2M9ZH61</accession>
<protein>
    <submittedName>
        <fullName evidence="1">Uncharacterized protein</fullName>
    </submittedName>
</protein>
<proteinExistence type="predicted"/>
<evidence type="ECO:0000313" key="2">
    <source>
        <dbReference type="Proteomes" id="UP000231912"/>
    </source>
</evidence>
<dbReference type="AlphaFoldDB" id="A0A2M9ZH61"/>
<evidence type="ECO:0000313" key="1">
    <source>
        <dbReference type="EMBL" id="PJZ67763.1"/>
    </source>
</evidence>
<comment type="caution">
    <text evidence="1">The sequence shown here is derived from an EMBL/GenBank/DDBJ whole genome shotgun (WGS) entry which is preliminary data.</text>
</comment>